<dbReference type="PANTHER" id="PTHR39069:SF8">
    <property type="entry name" value="FI17111P1"/>
    <property type="match status" value="1"/>
</dbReference>
<name>A0ABP1RDC6_9HEXA</name>
<organism evidence="3 4">
    <name type="scientific">Orchesella dallaii</name>
    <dbReference type="NCBI Taxonomy" id="48710"/>
    <lineage>
        <taxon>Eukaryota</taxon>
        <taxon>Metazoa</taxon>
        <taxon>Ecdysozoa</taxon>
        <taxon>Arthropoda</taxon>
        <taxon>Hexapoda</taxon>
        <taxon>Collembola</taxon>
        <taxon>Entomobryomorpha</taxon>
        <taxon>Entomobryoidea</taxon>
        <taxon>Orchesellidae</taxon>
        <taxon>Orchesellinae</taxon>
        <taxon>Orchesella</taxon>
    </lineage>
</organism>
<dbReference type="Proteomes" id="UP001642540">
    <property type="component" value="Unassembled WGS sequence"/>
</dbReference>
<reference evidence="3 4" key="1">
    <citation type="submission" date="2024-08" db="EMBL/GenBank/DDBJ databases">
        <authorList>
            <person name="Cucini C."/>
            <person name="Frati F."/>
        </authorList>
    </citation>
    <scope>NUCLEOTIDE SEQUENCE [LARGE SCALE GENOMIC DNA]</scope>
</reference>
<evidence type="ECO:0000313" key="3">
    <source>
        <dbReference type="EMBL" id="CAL8126128.1"/>
    </source>
</evidence>
<feature type="chain" id="PRO_5045824160" description="EB domain-containing protein" evidence="1">
    <location>
        <begin position="25"/>
        <end position="419"/>
    </location>
</feature>
<feature type="domain" description="EB" evidence="2">
    <location>
        <begin position="86"/>
        <end position="133"/>
    </location>
</feature>
<protein>
    <recommendedName>
        <fullName evidence="2">EB domain-containing protein</fullName>
    </recommendedName>
</protein>
<evidence type="ECO:0000313" key="4">
    <source>
        <dbReference type="Proteomes" id="UP001642540"/>
    </source>
</evidence>
<dbReference type="Pfam" id="PF01683">
    <property type="entry name" value="EB"/>
    <property type="match status" value="1"/>
</dbReference>
<comment type="caution">
    <text evidence="3">The sequence shown here is derived from an EMBL/GenBank/DDBJ whole genome shotgun (WGS) entry which is preliminary data.</text>
</comment>
<proteinExistence type="predicted"/>
<feature type="signal peptide" evidence="1">
    <location>
        <begin position="1"/>
        <end position="24"/>
    </location>
</feature>
<accession>A0ABP1RDC6</accession>
<dbReference type="PANTHER" id="PTHR39069">
    <property type="entry name" value="ECDYSONE-INDUCIBLE GENE E1, ISOFORM A"/>
    <property type="match status" value="1"/>
</dbReference>
<dbReference type="EMBL" id="CAXLJM020000071">
    <property type="protein sequence ID" value="CAL8126128.1"/>
    <property type="molecule type" value="Genomic_DNA"/>
</dbReference>
<dbReference type="InterPro" id="IPR006149">
    <property type="entry name" value="EB_dom"/>
</dbReference>
<gene>
    <name evidence="3" type="ORF">ODALV1_LOCUS21279</name>
</gene>
<evidence type="ECO:0000259" key="2">
    <source>
        <dbReference type="Pfam" id="PF01683"/>
    </source>
</evidence>
<keyword evidence="1" id="KW-0732">Signal</keyword>
<evidence type="ECO:0000256" key="1">
    <source>
        <dbReference type="SAM" id="SignalP"/>
    </source>
</evidence>
<sequence length="419" mass="45745">MTPMNRSNCFLLITHIFILNLTVTHRVSCGRRTVFDLSSQSPPLKNNTLGDPCNILDIRSCKQRGTYCINGTCSCDPRIGVADISRKKCLHKRFRIGGSCVEDVQCSAELSSNSICGTNQTCICKEGSIRNKDRTECLMGDRFPGEHCSSSKDCLGYPDKSECIHEKCQCRSGYLPPSKIKTDTSDDRSSGCLPIVNRVGQKCMEKQQCQQGVLGELSDCFGFGHSKKMKECRCTKDAMLFVEGGSYMELKTCYKIVEKVGDPCKIDEQCRNRFGSGALCSTDNRCVCNGTLLNGAKLLDNSCLKIIDLIGGDCEHPWQCQQGTLGQLSTCTISLSSFKSFKEYKIECRCTNGAVGVPLVEGESDICLKKAEVIGDSCKHDQQCKAKLGDMSECSSGGRCVCNNSSTPSIDGANCTSVV</sequence>
<keyword evidence="4" id="KW-1185">Reference proteome</keyword>